<organism evidence="2 3">
    <name type="scientific">Kingella bonacorsii</name>
    <dbReference type="NCBI Taxonomy" id="2796361"/>
    <lineage>
        <taxon>Bacteria</taxon>
        <taxon>Pseudomonadati</taxon>
        <taxon>Pseudomonadota</taxon>
        <taxon>Betaproteobacteria</taxon>
        <taxon>Neisseriales</taxon>
        <taxon>Neisseriaceae</taxon>
        <taxon>Kingella</taxon>
    </lineage>
</organism>
<dbReference type="EMBL" id="JAEHNZ010000001">
    <property type="protein sequence ID" value="MBK0395054.1"/>
    <property type="molecule type" value="Genomic_DNA"/>
</dbReference>
<dbReference type="Proteomes" id="UP000614058">
    <property type="component" value="Unassembled WGS sequence"/>
</dbReference>
<proteinExistence type="inferred from homology"/>
<dbReference type="PANTHER" id="PTHR47328:SF1">
    <property type="entry name" value="RUTC FAMILY PROTEIN YOAB"/>
    <property type="match status" value="1"/>
</dbReference>
<accession>A0ABS1BP25</accession>
<dbReference type="SUPFAM" id="SSF55298">
    <property type="entry name" value="YjgF-like"/>
    <property type="match status" value="1"/>
</dbReference>
<evidence type="ECO:0000256" key="1">
    <source>
        <dbReference type="ARBA" id="ARBA00010552"/>
    </source>
</evidence>
<comment type="caution">
    <text evidence="2">The sequence shown here is derived from an EMBL/GenBank/DDBJ whole genome shotgun (WGS) entry which is preliminary data.</text>
</comment>
<dbReference type="InterPro" id="IPR019897">
    <property type="entry name" value="RidA_CS"/>
</dbReference>
<name>A0ABS1BP25_9NEIS</name>
<dbReference type="InterPro" id="IPR006175">
    <property type="entry name" value="YjgF/YER057c/UK114"/>
</dbReference>
<comment type="similarity">
    <text evidence="1">Belongs to the RutC family.</text>
</comment>
<evidence type="ECO:0000313" key="2">
    <source>
        <dbReference type="EMBL" id="MBK0395054.1"/>
    </source>
</evidence>
<protein>
    <submittedName>
        <fullName evidence="2">RidA family protein</fullName>
    </submittedName>
</protein>
<dbReference type="RefSeq" id="WP_200520888.1">
    <property type="nucleotide sequence ID" value="NZ_JAEHNZ010000001.1"/>
</dbReference>
<gene>
    <name evidence="2" type="ORF">JDW22_00275</name>
</gene>
<dbReference type="PANTHER" id="PTHR47328">
    <property type="match status" value="1"/>
</dbReference>
<dbReference type="Gene3D" id="3.30.1330.40">
    <property type="entry name" value="RutC-like"/>
    <property type="match status" value="1"/>
</dbReference>
<keyword evidence="3" id="KW-1185">Reference proteome</keyword>
<reference evidence="2 3" key="1">
    <citation type="journal article" date="2021" name="Pathogens">
        <title>Isolation and Characterization of Kingella bonacorsii sp. nov., A Novel Kingella Species Detected in a Stable Periodontitis Subject.</title>
        <authorList>
            <person name="Antezack A."/>
            <person name="Boxberger M."/>
            <person name="Rolland C."/>
            <person name="Monnet-Corti V."/>
            <person name="La Scola B."/>
        </authorList>
    </citation>
    <scope>NUCLEOTIDE SEQUENCE [LARGE SCALE GENOMIC DNA]</scope>
    <source>
        <strain evidence="2 3">Marseille-Q4569</strain>
    </source>
</reference>
<sequence>MAVERFGCGARLSEAVVANGFVFLSGMVPETDGDITAQTADVLRQIDAWLAQCGSDKTHIVEATIFLANMADYAGMNAAWDAWVDAANPPARACVEAKLAKEGWLVEIKVSAVVKPTEAA</sequence>
<dbReference type="CDD" id="cd06150">
    <property type="entry name" value="YjgF_YER057c_UK114_like_2"/>
    <property type="match status" value="1"/>
</dbReference>
<dbReference type="InterPro" id="IPR035959">
    <property type="entry name" value="RutC-like_sf"/>
</dbReference>
<evidence type="ECO:0000313" key="3">
    <source>
        <dbReference type="Proteomes" id="UP000614058"/>
    </source>
</evidence>
<dbReference type="PROSITE" id="PS01094">
    <property type="entry name" value="UPF0076"/>
    <property type="match status" value="1"/>
</dbReference>
<dbReference type="InterPro" id="IPR035709">
    <property type="entry name" value="YoaB-like"/>
</dbReference>
<dbReference type="Pfam" id="PF01042">
    <property type="entry name" value="Ribonuc_L-PSP"/>
    <property type="match status" value="1"/>
</dbReference>